<keyword evidence="10" id="KW-1185">Reference proteome</keyword>
<dbReference type="Gene3D" id="1.10.3720.10">
    <property type="entry name" value="MetI-like"/>
    <property type="match status" value="1"/>
</dbReference>
<keyword evidence="4 7" id="KW-0812">Transmembrane</keyword>
<dbReference type="SUPFAM" id="SSF161098">
    <property type="entry name" value="MetI-like"/>
    <property type="match status" value="1"/>
</dbReference>
<evidence type="ECO:0000256" key="6">
    <source>
        <dbReference type="ARBA" id="ARBA00023136"/>
    </source>
</evidence>
<evidence type="ECO:0000256" key="1">
    <source>
        <dbReference type="ARBA" id="ARBA00004651"/>
    </source>
</evidence>
<dbReference type="CDD" id="cd06261">
    <property type="entry name" value="TM_PBP2"/>
    <property type="match status" value="1"/>
</dbReference>
<evidence type="ECO:0000256" key="2">
    <source>
        <dbReference type="ARBA" id="ARBA00022448"/>
    </source>
</evidence>
<dbReference type="RefSeq" id="WP_108995562.1">
    <property type="nucleotide sequence ID" value="NZ_BDQX01000390.1"/>
</dbReference>
<comment type="subcellular location">
    <subcellularLocation>
        <location evidence="1 7">Cell membrane</location>
        <topology evidence="1 7">Multi-pass membrane protein</topology>
    </subcellularLocation>
</comment>
<gene>
    <name evidence="9" type="ORF">PAT3040_06012</name>
</gene>
<keyword evidence="5 7" id="KW-1133">Transmembrane helix</keyword>
<reference evidence="9 10" key="1">
    <citation type="submission" date="2017-08" db="EMBL/GenBank/DDBJ databases">
        <title>Substantial Increase in Enzyme Production by Combined Drug-Resistance Mutations in Paenibacillus agaridevorans.</title>
        <authorList>
            <person name="Tanaka Y."/>
            <person name="Funane K."/>
            <person name="Hosaka T."/>
            <person name="Shiwa Y."/>
            <person name="Fujita N."/>
            <person name="Miyazaki T."/>
            <person name="Yoshikawa H."/>
            <person name="Murakami K."/>
            <person name="Kasahara K."/>
            <person name="Inaoka T."/>
            <person name="Hiraga Y."/>
            <person name="Ochi K."/>
        </authorList>
    </citation>
    <scope>NUCLEOTIDE SEQUENCE [LARGE SCALE GENOMIC DNA]</scope>
    <source>
        <strain evidence="9 10">T-3040</strain>
    </source>
</reference>
<accession>A0A2R5EX36</accession>
<feature type="transmembrane region" description="Helical" evidence="7">
    <location>
        <begin position="289"/>
        <end position="309"/>
    </location>
</feature>
<evidence type="ECO:0000259" key="8">
    <source>
        <dbReference type="PROSITE" id="PS50928"/>
    </source>
</evidence>
<dbReference type="InterPro" id="IPR050809">
    <property type="entry name" value="UgpAE/MalFG_permease"/>
</dbReference>
<feature type="domain" description="ABC transmembrane type-1" evidence="8">
    <location>
        <begin position="95"/>
        <end position="310"/>
    </location>
</feature>
<organism evidence="9 10">
    <name type="scientific">Paenibacillus agaridevorans</name>
    <dbReference type="NCBI Taxonomy" id="171404"/>
    <lineage>
        <taxon>Bacteria</taxon>
        <taxon>Bacillati</taxon>
        <taxon>Bacillota</taxon>
        <taxon>Bacilli</taxon>
        <taxon>Bacillales</taxon>
        <taxon>Paenibacillaceae</taxon>
        <taxon>Paenibacillus</taxon>
    </lineage>
</organism>
<dbReference type="AlphaFoldDB" id="A0A2R5EX36"/>
<evidence type="ECO:0000256" key="4">
    <source>
        <dbReference type="ARBA" id="ARBA00022692"/>
    </source>
</evidence>
<protein>
    <submittedName>
        <fullName evidence="9">Protein lplB</fullName>
    </submittedName>
</protein>
<evidence type="ECO:0000313" key="10">
    <source>
        <dbReference type="Proteomes" id="UP000245202"/>
    </source>
</evidence>
<dbReference type="InterPro" id="IPR000515">
    <property type="entry name" value="MetI-like"/>
</dbReference>
<feature type="transmembrane region" description="Helical" evidence="7">
    <location>
        <begin position="141"/>
        <end position="171"/>
    </location>
</feature>
<feature type="transmembrane region" description="Helical" evidence="7">
    <location>
        <begin position="34"/>
        <end position="55"/>
    </location>
</feature>
<feature type="transmembrane region" description="Helical" evidence="7">
    <location>
        <begin position="99"/>
        <end position="120"/>
    </location>
</feature>
<keyword evidence="3" id="KW-1003">Cell membrane</keyword>
<proteinExistence type="inferred from homology"/>
<comment type="similarity">
    <text evidence="7">Belongs to the binding-protein-dependent transport system permease family.</text>
</comment>
<dbReference type="InterPro" id="IPR035906">
    <property type="entry name" value="MetI-like_sf"/>
</dbReference>
<evidence type="ECO:0000313" key="9">
    <source>
        <dbReference type="EMBL" id="GBG11220.1"/>
    </source>
</evidence>
<dbReference type="Proteomes" id="UP000245202">
    <property type="component" value="Unassembled WGS sequence"/>
</dbReference>
<keyword evidence="6 7" id="KW-0472">Membrane</keyword>
<sequence>MNSKMNALSNASARHLRSGERRESRWTKYKKSKYLFLMLIPLFVYYAIFEYGPLYGIQIAFKDYMIRDGIWNSPWVGVKHFDYMFNASPDFYKILKNTVIISFYHIIFGFPAPILLALIFNELRVELFKRVSQIISYLPHFLSWVVLGGLLITILSPTTGAVNAVLGWLGIEPIYFLGDPNYFRFTLILSSIWKEIGWGTIIYLAAMTGIDPHLYEAAKMDGAGRWKQTTHITLPSIMSVIAILFIFKTGQILNAGFDQIFNLYNPAVYSVADILDTYVYRVGLMQLQYSFTTAVGLFKNVIAFSLVLFTNYMVKKLGQEGIL</sequence>
<dbReference type="Pfam" id="PF00528">
    <property type="entry name" value="BPD_transp_1"/>
    <property type="match status" value="1"/>
</dbReference>
<dbReference type="EMBL" id="BDQX01000390">
    <property type="protein sequence ID" value="GBG11220.1"/>
    <property type="molecule type" value="Genomic_DNA"/>
</dbReference>
<keyword evidence="2 7" id="KW-0813">Transport</keyword>
<evidence type="ECO:0000256" key="7">
    <source>
        <dbReference type="RuleBase" id="RU363032"/>
    </source>
</evidence>
<dbReference type="GO" id="GO:0055085">
    <property type="term" value="P:transmembrane transport"/>
    <property type="evidence" value="ECO:0007669"/>
    <property type="project" value="InterPro"/>
</dbReference>
<dbReference type="GO" id="GO:0005886">
    <property type="term" value="C:plasma membrane"/>
    <property type="evidence" value="ECO:0007669"/>
    <property type="project" value="UniProtKB-SubCell"/>
</dbReference>
<feature type="transmembrane region" description="Helical" evidence="7">
    <location>
        <begin position="231"/>
        <end position="247"/>
    </location>
</feature>
<dbReference type="PANTHER" id="PTHR43227">
    <property type="entry name" value="BLL4140 PROTEIN"/>
    <property type="match status" value="1"/>
</dbReference>
<dbReference type="PANTHER" id="PTHR43227:SF11">
    <property type="entry name" value="BLL4140 PROTEIN"/>
    <property type="match status" value="1"/>
</dbReference>
<dbReference type="PROSITE" id="PS50928">
    <property type="entry name" value="ABC_TM1"/>
    <property type="match status" value="1"/>
</dbReference>
<name>A0A2R5EX36_9BACL</name>
<evidence type="ECO:0000256" key="3">
    <source>
        <dbReference type="ARBA" id="ARBA00022475"/>
    </source>
</evidence>
<feature type="transmembrane region" description="Helical" evidence="7">
    <location>
        <begin position="191"/>
        <end position="210"/>
    </location>
</feature>
<comment type="caution">
    <text evidence="9">The sequence shown here is derived from an EMBL/GenBank/DDBJ whole genome shotgun (WGS) entry which is preliminary data.</text>
</comment>
<evidence type="ECO:0000256" key="5">
    <source>
        <dbReference type="ARBA" id="ARBA00022989"/>
    </source>
</evidence>